<feature type="compositionally biased region" description="Basic and acidic residues" evidence="1">
    <location>
        <begin position="50"/>
        <end position="68"/>
    </location>
</feature>
<feature type="compositionally biased region" description="Pro residues" evidence="1">
    <location>
        <begin position="124"/>
        <end position="135"/>
    </location>
</feature>
<gene>
    <name evidence="3" type="ORF">B0T25DRAFT_289172</name>
</gene>
<feature type="compositionally biased region" description="Basic and acidic residues" evidence="1">
    <location>
        <begin position="229"/>
        <end position="245"/>
    </location>
</feature>
<name>A0AAJ0HC24_9PEZI</name>
<protein>
    <recommendedName>
        <fullName evidence="2">N-acetyltransferase ESCO zinc-finger domain-containing protein</fullName>
    </recommendedName>
</protein>
<keyword evidence="4" id="KW-1185">Reference proteome</keyword>
<feature type="compositionally biased region" description="Acidic residues" evidence="1">
    <location>
        <begin position="167"/>
        <end position="177"/>
    </location>
</feature>
<proteinExistence type="predicted"/>
<feature type="compositionally biased region" description="Polar residues" evidence="1">
    <location>
        <begin position="210"/>
        <end position="226"/>
    </location>
</feature>
<feature type="compositionally biased region" description="Basic residues" evidence="1">
    <location>
        <begin position="36"/>
        <end position="45"/>
    </location>
</feature>
<dbReference type="EMBL" id="JAUIQD010000006">
    <property type="protein sequence ID" value="KAK3346828.1"/>
    <property type="molecule type" value="Genomic_DNA"/>
</dbReference>
<comment type="caution">
    <text evidence="3">The sequence shown here is derived from an EMBL/GenBank/DDBJ whole genome shotgun (WGS) entry which is preliminary data.</text>
</comment>
<feature type="domain" description="N-acetyltransferase ESCO zinc-finger" evidence="2">
    <location>
        <begin position="246"/>
        <end position="285"/>
    </location>
</feature>
<dbReference type="AlphaFoldDB" id="A0AAJ0HC24"/>
<accession>A0AAJ0HC24</accession>
<feature type="compositionally biased region" description="Basic and acidic residues" evidence="1">
    <location>
        <begin position="189"/>
        <end position="206"/>
    </location>
</feature>
<organism evidence="3 4">
    <name type="scientific">Lasiosphaeria hispida</name>
    <dbReference type="NCBI Taxonomy" id="260671"/>
    <lineage>
        <taxon>Eukaryota</taxon>
        <taxon>Fungi</taxon>
        <taxon>Dikarya</taxon>
        <taxon>Ascomycota</taxon>
        <taxon>Pezizomycotina</taxon>
        <taxon>Sordariomycetes</taxon>
        <taxon>Sordariomycetidae</taxon>
        <taxon>Sordariales</taxon>
        <taxon>Lasiosphaeriaceae</taxon>
        <taxon>Lasiosphaeria</taxon>
    </lineage>
</organism>
<reference evidence="3" key="2">
    <citation type="submission" date="2023-06" db="EMBL/GenBank/DDBJ databases">
        <authorList>
            <consortium name="Lawrence Berkeley National Laboratory"/>
            <person name="Haridas S."/>
            <person name="Hensen N."/>
            <person name="Bonometti L."/>
            <person name="Westerberg I."/>
            <person name="Brannstrom I.O."/>
            <person name="Guillou S."/>
            <person name="Cros-Aarteil S."/>
            <person name="Calhoun S."/>
            <person name="Kuo A."/>
            <person name="Mondo S."/>
            <person name="Pangilinan J."/>
            <person name="Riley R."/>
            <person name="Labutti K."/>
            <person name="Andreopoulos B."/>
            <person name="Lipzen A."/>
            <person name="Chen C."/>
            <person name="Yanf M."/>
            <person name="Daum C."/>
            <person name="Ng V."/>
            <person name="Clum A."/>
            <person name="Steindorff A."/>
            <person name="Ohm R."/>
            <person name="Martin F."/>
            <person name="Silar P."/>
            <person name="Natvig D."/>
            <person name="Lalanne C."/>
            <person name="Gautier V."/>
            <person name="Ament-Velasquez S.L."/>
            <person name="Kruys A."/>
            <person name="Hutchinson M.I."/>
            <person name="Powell A.J."/>
            <person name="Barry K."/>
            <person name="Miller A.N."/>
            <person name="Grigoriev I.V."/>
            <person name="Debuchy R."/>
            <person name="Gladieux P."/>
            <person name="Thoren M.H."/>
            <person name="Johannesson H."/>
        </authorList>
    </citation>
    <scope>NUCLEOTIDE SEQUENCE</scope>
    <source>
        <strain evidence="3">CBS 955.72</strain>
    </source>
</reference>
<dbReference type="Pfam" id="PF13878">
    <property type="entry name" value="zf-C2H2_3"/>
    <property type="match status" value="1"/>
</dbReference>
<evidence type="ECO:0000313" key="4">
    <source>
        <dbReference type="Proteomes" id="UP001275084"/>
    </source>
</evidence>
<dbReference type="Proteomes" id="UP001275084">
    <property type="component" value="Unassembled WGS sequence"/>
</dbReference>
<feature type="compositionally biased region" description="Basic residues" evidence="1">
    <location>
        <begin position="278"/>
        <end position="292"/>
    </location>
</feature>
<reference evidence="3" key="1">
    <citation type="journal article" date="2023" name="Mol. Phylogenet. Evol.">
        <title>Genome-scale phylogeny and comparative genomics of the fungal order Sordariales.</title>
        <authorList>
            <person name="Hensen N."/>
            <person name="Bonometti L."/>
            <person name="Westerberg I."/>
            <person name="Brannstrom I.O."/>
            <person name="Guillou S."/>
            <person name="Cros-Aarteil S."/>
            <person name="Calhoun S."/>
            <person name="Haridas S."/>
            <person name="Kuo A."/>
            <person name="Mondo S."/>
            <person name="Pangilinan J."/>
            <person name="Riley R."/>
            <person name="LaButti K."/>
            <person name="Andreopoulos B."/>
            <person name="Lipzen A."/>
            <person name="Chen C."/>
            <person name="Yan M."/>
            <person name="Daum C."/>
            <person name="Ng V."/>
            <person name="Clum A."/>
            <person name="Steindorff A."/>
            <person name="Ohm R.A."/>
            <person name="Martin F."/>
            <person name="Silar P."/>
            <person name="Natvig D.O."/>
            <person name="Lalanne C."/>
            <person name="Gautier V."/>
            <person name="Ament-Velasquez S.L."/>
            <person name="Kruys A."/>
            <person name="Hutchinson M.I."/>
            <person name="Powell A.J."/>
            <person name="Barry K."/>
            <person name="Miller A.N."/>
            <person name="Grigoriev I.V."/>
            <person name="Debuchy R."/>
            <person name="Gladieux P."/>
            <person name="Hiltunen Thoren M."/>
            <person name="Johannesson H."/>
        </authorList>
    </citation>
    <scope>NUCLEOTIDE SEQUENCE</scope>
    <source>
        <strain evidence="3">CBS 955.72</strain>
    </source>
</reference>
<feature type="region of interest" description="Disordered" evidence="1">
    <location>
        <begin position="1"/>
        <end position="245"/>
    </location>
</feature>
<evidence type="ECO:0000259" key="2">
    <source>
        <dbReference type="Pfam" id="PF13878"/>
    </source>
</evidence>
<evidence type="ECO:0000256" key="1">
    <source>
        <dbReference type="SAM" id="MobiDB-lite"/>
    </source>
</evidence>
<sequence>MPPEPANKTRQPQNSDAPVLFDDADLSTPPAAAPQGRKRPLRTYGRRSAPSKEAEPTPKKQKVRDVKSVDSSTEEPSPKPLQLPQLPEAEPPEPPKRGLILSYFKRLPSASSVQPVASSGPTEPISPPPSSPIPLPRVRKRRRLTNRPAFETDDSLIDNAGRKLPRDEDEDGDEDEGRGEQQNMQECSPEGKLDISSDNDTRESRALGEISSNALNQLEVVSSATKKPTPPERKKSGRRPLKDKVQMTLNLSMSPGPGFTICKECGILYNPLNEKDRKEHKKQHAAHVRSKARSQPTE</sequence>
<evidence type="ECO:0000313" key="3">
    <source>
        <dbReference type="EMBL" id="KAK3346828.1"/>
    </source>
</evidence>
<feature type="compositionally biased region" description="Low complexity" evidence="1">
    <location>
        <begin position="108"/>
        <end position="123"/>
    </location>
</feature>
<dbReference type="InterPro" id="IPR028005">
    <property type="entry name" value="AcTrfase_ESCO_Znf_dom"/>
</dbReference>
<feature type="region of interest" description="Disordered" evidence="1">
    <location>
        <begin position="276"/>
        <end position="298"/>
    </location>
</feature>